<comment type="caution">
    <text evidence="1">The sequence shown here is derived from an EMBL/GenBank/DDBJ whole genome shotgun (WGS) entry which is preliminary data.</text>
</comment>
<dbReference type="SUPFAM" id="SSF51445">
    <property type="entry name" value="(Trans)glycosidases"/>
    <property type="match status" value="1"/>
</dbReference>
<accession>A0A645E5U8</accession>
<organism evidence="1">
    <name type="scientific">bioreactor metagenome</name>
    <dbReference type="NCBI Taxonomy" id="1076179"/>
    <lineage>
        <taxon>unclassified sequences</taxon>
        <taxon>metagenomes</taxon>
        <taxon>ecological metagenomes</taxon>
    </lineage>
</organism>
<dbReference type="EMBL" id="VSSQ01043243">
    <property type="protein sequence ID" value="MPM96906.1"/>
    <property type="molecule type" value="Genomic_DNA"/>
</dbReference>
<dbReference type="AlphaFoldDB" id="A0A645E5U8"/>
<evidence type="ECO:0000313" key="1">
    <source>
        <dbReference type="EMBL" id="MPM96906.1"/>
    </source>
</evidence>
<evidence type="ECO:0008006" key="2">
    <source>
        <dbReference type="Google" id="ProtNLM"/>
    </source>
</evidence>
<proteinExistence type="predicted"/>
<reference evidence="1" key="1">
    <citation type="submission" date="2019-08" db="EMBL/GenBank/DDBJ databases">
        <authorList>
            <person name="Kucharzyk K."/>
            <person name="Murdoch R.W."/>
            <person name="Higgins S."/>
            <person name="Loffler F."/>
        </authorList>
    </citation>
    <scope>NUCLEOTIDE SEQUENCE</scope>
</reference>
<dbReference type="InterPro" id="IPR017853">
    <property type="entry name" value="GH"/>
</dbReference>
<gene>
    <name evidence="1" type="ORF">SDC9_144072</name>
</gene>
<name>A0A645E5U8_9ZZZZ</name>
<protein>
    <recommendedName>
        <fullName evidence="2">Glycoside hydrolase family 5 domain-containing protein</fullName>
    </recommendedName>
</protein>
<sequence>MNGEMFDRTKLETYYKDWIALAKSGVGVHCGECGCWNKTPHNVFLAWFEDVLGILTENKIGYALWNFRGDFGILDSRRDDVAYEDWHGHKLDTKLLALLKKY</sequence>
<dbReference type="Gene3D" id="3.20.20.80">
    <property type="entry name" value="Glycosidases"/>
    <property type="match status" value="1"/>
</dbReference>